<dbReference type="EMBL" id="JAKWBI020000026">
    <property type="protein sequence ID" value="KAJ2905739.1"/>
    <property type="molecule type" value="Genomic_DNA"/>
</dbReference>
<dbReference type="Proteomes" id="UP001201980">
    <property type="component" value="Unassembled WGS sequence"/>
</dbReference>
<dbReference type="Pfam" id="PF11915">
    <property type="entry name" value="DUF3433"/>
    <property type="match status" value="1"/>
</dbReference>
<evidence type="ECO:0000256" key="1">
    <source>
        <dbReference type="SAM" id="Phobius"/>
    </source>
</evidence>
<evidence type="ECO:0000313" key="2">
    <source>
        <dbReference type="EMBL" id="KAJ2905739.1"/>
    </source>
</evidence>
<dbReference type="InterPro" id="IPR021840">
    <property type="entry name" value="DUF3433"/>
</dbReference>
<evidence type="ECO:0000313" key="3">
    <source>
        <dbReference type="Proteomes" id="UP001201980"/>
    </source>
</evidence>
<proteinExistence type="predicted"/>
<comment type="caution">
    <text evidence="2">The sequence shown here is derived from an EMBL/GenBank/DDBJ whole genome shotgun (WGS) entry which is preliminary data.</text>
</comment>
<keyword evidence="1" id="KW-1133">Transmembrane helix</keyword>
<gene>
    <name evidence="2" type="ORF">MKZ38_004606</name>
</gene>
<accession>A0AAD5RXB7</accession>
<feature type="transmembrane region" description="Helical" evidence="1">
    <location>
        <begin position="128"/>
        <end position="150"/>
    </location>
</feature>
<reference evidence="2" key="1">
    <citation type="submission" date="2022-07" db="EMBL/GenBank/DDBJ databases">
        <title>Draft genome sequence of Zalerion maritima ATCC 34329, a (micro)plastics degrading marine fungus.</title>
        <authorList>
            <person name="Paco A."/>
            <person name="Goncalves M.F.M."/>
            <person name="Rocha-Santos T.A.P."/>
            <person name="Alves A."/>
        </authorList>
    </citation>
    <scope>NUCLEOTIDE SEQUENCE</scope>
    <source>
        <strain evidence="2">ATCC 34329</strain>
    </source>
</reference>
<organism evidence="2 3">
    <name type="scientific">Zalerion maritima</name>
    <dbReference type="NCBI Taxonomy" id="339359"/>
    <lineage>
        <taxon>Eukaryota</taxon>
        <taxon>Fungi</taxon>
        <taxon>Dikarya</taxon>
        <taxon>Ascomycota</taxon>
        <taxon>Pezizomycotina</taxon>
        <taxon>Sordariomycetes</taxon>
        <taxon>Lulworthiomycetidae</taxon>
        <taxon>Lulworthiales</taxon>
        <taxon>Lulworthiaceae</taxon>
        <taxon>Zalerion</taxon>
    </lineage>
</organism>
<keyword evidence="1" id="KW-0812">Transmembrane</keyword>
<dbReference type="AlphaFoldDB" id="A0AAD5RXB7"/>
<keyword evidence="3" id="KW-1185">Reference proteome</keyword>
<protein>
    <submittedName>
        <fullName evidence="2">Uncharacterized protein</fullName>
    </submittedName>
</protein>
<keyword evidence="1" id="KW-0472">Membrane</keyword>
<sequence>MEGLLNPMVLLCPLPRLPPLPHNHNRRPLHHLPSEKKGFATVPASLPALGTTWGLSLLWRSVPSLVFILFSAYRESITNAVAVRAPLVELCSTSSTPHSPAARTILLDYCTNSSLTVWFRASQRGHCLLGITLVFSLVFGALTALVASLLSVEPTPIADSDVTVLLNTTLQANHLNASVGWQSVIFFTSATMTYGASRLPGTDGYNIISSSGADGYDISADPRSEGGEVTMVANDRGCEVKQEFGVADLQTT</sequence>
<name>A0AAD5RXB7_9PEZI</name>